<feature type="domain" description="Prokaryotic-type class I peptide chain release factors" evidence="3">
    <location>
        <begin position="322"/>
        <end position="338"/>
    </location>
</feature>
<evidence type="ECO:0000313" key="5">
    <source>
        <dbReference type="Proteomes" id="UP000011713"/>
    </source>
</evidence>
<dbReference type="PANTHER" id="PTHR43116">
    <property type="entry name" value="PEPTIDE CHAIN RELEASE FACTOR 2"/>
    <property type="match status" value="1"/>
</dbReference>
<dbReference type="InterPro" id="IPR004374">
    <property type="entry name" value="PrfB"/>
</dbReference>
<dbReference type="SMART" id="SM00937">
    <property type="entry name" value="PCRF"/>
    <property type="match status" value="1"/>
</dbReference>
<dbReference type="InParanoid" id="M4BQ16"/>
<dbReference type="AlphaFoldDB" id="M4BQ16"/>
<reference evidence="5" key="1">
    <citation type="journal article" date="2010" name="Science">
        <title>Signatures of adaptation to obligate biotrophy in the Hyaloperonospora arabidopsidis genome.</title>
        <authorList>
            <person name="Baxter L."/>
            <person name="Tripathy S."/>
            <person name="Ishaque N."/>
            <person name="Boot N."/>
            <person name="Cabral A."/>
            <person name="Kemen E."/>
            <person name="Thines M."/>
            <person name="Ah-Fong A."/>
            <person name="Anderson R."/>
            <person name="Badejoko W."/>
            <person name="Bittner-Eddy P."/>
            <person name="Boore J.L."/>
            <person name="Chibucos M.C."/>
            <person name="Coates M."/>
            <person name="Dehal P."/>
            <person name="Delehaunty K."/>
            <person name="Dong S."/>
            <person name="Downton P."/>
            <person name="Dumas B."/>
            <person name="Fabro G."/>
            <person name="Fronick C."/>
            <person name="Fuerstenberg S.I."/>
            <person name="Fulton L."/>
            <person name="Gaulin E."/>
            <person name="Govers F."/>
            <person name="Hughes L."/>
            <person name="Humphray S."/>
            <person name="Jiang R.H."/>
            <person name="Judelson H."/>
            <person name="Kamoun S."/>
            <person name="Kyung K."/>
            <person name="Meijer H."/>
            <person name="Minx P."/>
            <person name="Morris P."/>
            <person name="Nelson J."/>
            <person name="Phuntumart V."/>
            <person name="Qutob D."/>
            <person name="Rehmany A."/>
            <person name="Rougon-Cardoso A."/>
            <person name="Ryden P."/>
            <person name="Torto-Alalibo T."/>
            <person name="Studholme D."/>
            <person name="Wang Y."/>
            <person name="Win J."/>
            <person name="Wood J."/>
            <person name="Clifton S.W."/>
            <person name="Rogers J."/>
            <person name="Van den Ackerveken G."/>
            <person name="Jones J.D."/>
            <person name="McDowell J.M."/>
            <person name="Beynon J."/>
            <person name="Tyler B.M."/>
        </authorList>
    </citation>
    <scope>NUCLEOTIDE SEQUENCE [LARGE SCALE GENOMIC DNA]</scope>
    <source>
        <strain evidence="5">Emoy2</strain>
    </source>
</reference>
<dbReference type="InterPro" id="IPR000352">
    <property type="entry name" value="Pep_chain_release_fac_I"/>
</dbReference>
<keyword evidence="5" id="KW-1185">Reference proteome</keyword>
<dbReference type="eggNOG" id="KOG2726">
    <property type="taxonomic scope" value="Eukaryota"/>
</dbReference>
<protein>
    <recommendedName>
        <fullName evidence="3">Prokaryotic-type class I peptide chain release factors domain-containing protein</fullName>
    </recommendedName>
</protein>
<reference evidence="4" key="2">
    <citation type="submission" date="2015-06" db="UniProtKB">
        <authorList>
            <consortium name="EnsemblProtists"/>
        </authorList>
    </citation>
    <scope>IDENTIFICATION</scope>
    <source>
        <strain evidence="4">Emoy2</strain>
    </source>
</reference>
<dbReference type="PROSITE" id="PS00745">
    <property type="entry name" value="RF_PROK_I"/>
    <property type="match status" value="1"/>
</dbReference>
<dbReference type="EnsemblProtists" id="HpaT808505">
    <property type="protein sequence ID" value="HpaP808505"/>
    <property type="gene ID" value="HpaG808505"/>
</dbReference>
<accession>M4BQ16</accession>
<dbReference type="STRING" id="559515.M4BQ16"/>
<dbReference type="InterPro" id="IPR005139">
    <property type="entry name" value="PCRF"/>
</dbReference>
<dbReference type="EMBL" id="JH598544">
    <property type="status" value="NOT_ANNOTATED_CDS"/>
    <property type="molecule type" value="Genomic_DNA"/>
</dbReference>
<organism evidence="4 5">
    <name type="scientific">Hyaloperonospora arabidopsidis (strain Emoy2)</name>
    <name type="common">Downy mildew agent</name>
    <name type="synonym">Peronospora arabidopsidis</name>
    <dbReference type="NCBI Taxonomy" id="559515"/>
    <lineage>
        <taxon>Eukaryota</taxon>
        <taxon>Sar</taxon>
        <taxon>Stramenopiles</taxon>
        <taxon>Oomycota</taxon>
        <taxon>Peronosporomycetes</taxon>
        <taxon>Peronosporales</taxon>
        <taxon>Peronosporaceae</taxon>
        <taxon>Hyaloperonospora</taxon>
    </lineage>
</organism>
<dbReference type="InterPro" id="IPR045853">
    <property type="entry name" value="Pep_chain_release_fac_I_sf"/>
</dbReference>
<name>M4BQ16_HYAAE</name>
<proteinExistence type="inferred from homology"/>
<evidence type="ECO:0000256" key="2">
    <source>
        <dbReference type="ARBA" id="ARBA00022917"/>
    </source>
</evidence>
<evidence type="ECO:0000259" key="3">
    <source>
        <dbReference type="PROSITE" id="PS00745"/>
    </source>
</evidence>
<dbReference type="NCBIfam" id="TIGR00020">
    <property type="entry name" value="prfB"/>
    <property type="match status" value="1"/>
</dbReference>
<dbReference type="PANTHER" id="PTHR43116:SF3">
    <property type="entry name" value="CLASS I PEPTIDE CHAIN RELEASE FACTOR"/>
    <property type="match status" value="1"/>
</dbReference>
<dbReference type="HOGENOM" id="CLU_036856_6_0_1"/>
<dbReference type="GO" id="GO:0005737">
    <property type="term" value="C:cytoplasm"/>
    <property type="evidence" value="ECO:0007669"/>
    <property type="project" value="InterPro"/>
</dbReference>
<evidence type="ECO:0000256" key="1">
    <source>
        <dbReference type="ARBA" id="ARBA00010835"/>
    </source>
</evidence>
<dbReference type="VEuPathDB" id="FungiDB:HpaG808505"/>
<comment type="similarity">
    <text evidence="1">Belongs to the prokaryotic/mitochondrial release factor family.</text>
</comment>
<dbReference type="OMA" id="YVFHPYQ"/>
<dbReference type="Gene3D" id="3.30.160.20">
    <property type="match status" value="1"/>
</dbReference>
<dbReference type="HAMAP" id="MF_00094">
    <property type="entry name" value="Rel_fac_2"/>
    <property type="match status" value="1"/>
</dbReference>
<dbReference type="SUPFAM" id="SSF75620">
    <property type="entry name" value="Release factor"/>
    <property type="match status" value="1"/>
</dbReference>
<dbReference type="Gene3D" id="3.30.70.1660">
    <property type="match status" value="1"/>
</dbReference>
<evidence type="ECO:0000313" key="4">
    <source>
        <dbReference type="EnsemblProtists" id="HpaP808505"/>
    </source>
</evidence>
<keyword evidence="2" id="KW-0648">Protein biosynthesis</keyword>
<dbReference type="GO" id="GO:0016149">
    <property type="term" value="F:translation release factor activity, codon specific"/>
    <property type="evidence" value="ECO:0007669"/>
    <property type="project" value="InterPro"/>
</dbReference>
<dbReference type="Proteomes" id="UP000011713">
    <property type="component" value="Unassembled WGS sequence"/>
</dbReference>
<dbReference type="Pfam" id="PF00472">
    <property type="entry name" value="RF-1"/>
    <property type="match status" value="1"/>
</dbReference>
<dbReference type="Gene3D" id="1.20.58.410">
    <property type="entry name" value="Release factor"/>
    <property type="match status" value="1"/>
</dbReference>
<dbReference type="FunCoup" id="M4BQ16">
    <property type="interactions" value="369"/>
</dbReference>
<dbReference type="FunFam" id="3.30.160.20:FF:000004">
    <property type="entry name" value="Peptide chain release factor 1"/>
    <property type="match status" value="1"/>
</dbReference>
<sequence length="452" mass="50573">MLRRLLPGSARVIITRRPTAVSAVHDKVQRHALGRTHQAQVSPFTRSLLHTPLQQMPATSINGRAWRLSSTGASACSNSFFVSLTELAQRDLVEIHDVAKAAHVEQQVAKLQEQAAGPKLWEDATNATSVLQRLAELESQQTRARELYRRFLDTKELYGMAAEDNDELMLTECTREMAAVRAEAQQLRLGLVLLHESDERSCFLEIQAGAGGTDSCDWTAMLGRMYTRWGNAREFHVQHIDESAGDEAGFRSLVMRMEGAYAYGWAKSEAGVHRLVRISPFDSAGRRHTSFAQVRVYPVAAEGVSDSQVEVSSKDLRIDTFRSSGPGGQHVNSTDSAIRITHLPTGIVVQSQSDRSQHRNKAEALAMLRAKLYQRKLDEKARVRHQVTQGLGDNAFGNQIRSYVLHPYQLVKDHRTNYSEAKLESSNLFVAEMQRSSRHDERSQLATCRAVE</sequence>
<dbReference type="Pfam" id="PF03462">
    <property type="entry name" value="PCRF"/>
    <property type="match status" value="1"/>
</dbReference>